<keyword evidence="1" id="KW-0902">Two-component regulatory system</keyword>
<organism evidence="4 5">
    <name type="scientific">Candidatus Terasakiella magnetica</name>
    <dbReference type="NCBI Taxonomy" id="1867952"/>
    <lineage>
        <taxon>Bacteria</taxon>
        <taxon>Pseudomonadati</taxon>
        <taxon>Pseudomonadota</taxon>
        <taxon>Alphaproteobacteria</taxon>
        <taxon>Rhodospirillales</taxon>
        <taxon>Terasakiellaceae</taxon>
        <taxon>Terasakiella</taxon>
    </lineage>
</organism>
<dbReference type="SUPFAM" id="SSF47226">
    <property type="entry name" value="Histidine-containing phosphotransfer domain, HPT domain"/>
    <property type="match status" value="1"/>
</dbReference>
<dbReference type="PROSITE" id="PS50894">
    <property type="entry name" value="HPT"/>
    <property type="match status" value="1"/>
</dbReference>
<evidence type="ECO:0000313" key="5">
    <source>
        <dbReference type="Proteomes" id="UP000231658"/>
    </source>
</evidence>
<dbReference type="OrthoDB" id="4350941at2"/>
<dbReference type="Pfam" id="PF01627">
    <property type="entry name" value="Hpt"/>
    <property type="match status" value="1"/>
</dbReference>
<dbReference type="InterPro" id="IPR036641">
    <property type="entry name" value="HPT_dom_sf"/>
</dbReference>
<reference evidence="4 5" key="1">
    <citation type="submission" date="2016-07" db="EMBL/GenBank/DDBJ databases">
        <authorList>
            <person name="Lefevre C.T."/>
        </authorList>
    </citation>
    <scope>NUCLEOTIDE SEQUENCE [LARGE SCALE GENOMIC DNA]</scope>
    <source>
        <strain evidence="4">PR1</strain>
    </source>
</reference>
<dbReference type="GO" id="GO:0000160">
    <property type="term" value="P:phosphorelay signal transduction system"/>
    <property type="evidence" value="ECO:0007669"/>
    <property type="project" value="UniProtKB-KW"/>
</dbReference>
<feature type="modified residue" description="Phosphohistidine" evidence="2">
    <location>
        <position position="57"/>
    </location>
</feature>
<name>A0A1C3RLT3_9PROT</name>
<dbReference type="RefSeq" id="WP_069190241.1">
    <property type="nucleotide sequence ID" value="NZ_FLYE01000048.1"/>
</dbReference>
<dbReference type="InterPro" id="IPR008207">
    <property type="entry name" value="Sig_transdc_His_kin_Hpt_dom"/>
</dbReference>
<evidence type="ECO:0000256" key="1">
    <source>
        <dbReference type="ARBA" id="ARBA00023012"/>
    </source>
</evidence>
<evidence type="ECO:0000256" key="2">
    <source>
        <dbReference type="PROSITE-ProRule" id="PRU00110"/>
    </source>
</evidence>
<dbReference type="STRING" id="1867952.MTBPR1_90088"/>
<protein>
    <recommendedName>
        <fullName evidence="3">HPt domain-containing protein</fullName>
    </recommendedName>
</protein>
<gene>
    <name evidence="4" type="ORF">MTBPR1_90088</name>
</gene>
<keyword evidence="5" id="KW-1185">Reference proteome</keyword>
<dbReference type="EMBL" id="FLYE01000048">
    <property type="protein sequence ID" value="SCA58241.1"/>
    <property type="molecule type" value="Genomic_DNA"/>
</dbReference>
<proteinExistence type="predicted"/>
<dbReference type="SMART" id="SM00073">
    <property type="entry name" value="HPT"/>
    <property type="match status" value="1"/>
</dbReference>
<accession>A0A1C3RLT3</accession>
<dbReference type="Gene3D" id="1.20.120.160">
    <property type="entry name" value="HPT domain"/>
    <property type="match status" value="1"/>
</dbReference>
<dbReference type="AlphaFoldDB" id="A0A1C3RLT3"/>
<sequence length="116" mass="12325">MSDMLCEETLNELVEQVGAELVATLLVDLADDAGGRVANMQNLLAANDMDELRKEAHTLKSSTGTLGLTLLSEQAAIIERKLVTGEGPEVAPIVPELTKLLEDGLAAANIWIADKV</sequence>
<dbReference type="Proteomes" id="UP000231658">
    <property type="component" value="Unassembled WGS sequence"/>
</dbReference>
<keyword evidence="2" id="KW-0597">Phosphoprotein</keyword>
<evidence type="ECO:0000259" key="3">
    <source>
        <dbReference type="PROSITE" id="PS50894"/>
    </source>
</evidence>
<dbReference type="GO" id="GO:0004672">
    <property type="term" value="F:protein kinase activity"/>
    <property type="evidence" value="ECO:0007669"/>
    <property type="project" value="UniProtKB-ARBA"/>
</dbReference>
<feature type="domain" description="HPt" evidence="3">
    <location>
        <begin position="18"/>
        <end position="108"/>
    </location>
</feature>
<evidence type="ECO:0000313" key="4">
    <source>
        <dbReference type="EMBL" id="SCA58241.1"/>
    </source>
</evidence>